<dbReference type="GeneID" id="10510427"/>
<dbReference type="VEuPathDB" id="AmoebaDB:DICPUDRAFT_85221"/>
<evidence type="ECO:0000256" key="1">
    <source>
        <dbReference type="SAM" id="MobiDB-lite"/>
    </source>
</evidence>
<evidence type="ECO:0000313" key="2">
    <source>
        <dbReference type="EMBL" id="EGC28697.1"/>
    </source>
</evidence>
<dbReference type="RefSeq" id="XP_003294773.1">
    <property type="nucleotide sequence ID" value="XM_003294725.1"/>
</dbReference>
<keyword evidence="3" id="KW-1185">Reference proteome</keyword>
<name>F1A530_DICPU</name>
<feature type="region of interest" description="Disordered" evidence="1">
    <location>
        <begin position="70"/>
        <end position="92"/>
    </location>
</feature>
<dbReference type="AlphaFoldDB" id="F1A530"/>
<proteinExistence type="predicted"/>
<dbReference type="InParanoid" id="F1A530"/>
<dbReference type="EMBL" id="GL871562">
    <property type="protein sequence ID" value="EGC28697.1"/>
    <property type="molecule type" value="Genomic_DNA"/>
</dbReference>
<organism evidence="2 3">
    <name type="scientific">Dictyostelium purpureum</name>
    <name type="common">Slime mold</name>
    <dbReference type="NCBI Taxonomy" id="5786"/>
    <lineage>
        <taxon>Eukaryota</taxon>
        <taxon>Amoebozoa</taxon>
        <taxon>Evosea</taxon>
        <taxon>Eumycetozoa</taxon>
        <taxon>Dictyostelia</taxon>
        <taxon>Dictyosteliales</taxon>
        <taxon>Dictyosteliaceae</taxon>
        <taxon>Dictyostelium</taxon>
    </lineage>
</organism>
<gene>
    <name evidence="2" type="ORF">DICPUDRAFT_85221</name>
</gene>
<evidence type="ECO:0000313" key="3">
    <source>
        <dbReference type="Proteomes" id="UP000001064"/>
    </source>
</evidence>
<accession>F1A530</accession>
<protein>
    <submittedName>
        <fullName evidence="2">Uncharacterized protein</fullName>
    </submittedName>
</protein>
<dbReference type="KEGG" id="dpp:DICPUDRAFT_85221"/>
<sequence length="124" mass="14379">MDSFNNIKNFDDKTLHFIKKILNQKSLGRYIQYKSMTLGRVERPTPRFLLFLTLETSTITTMLKNSKSSFFSSNHPKGNSKIKGSETCSSNSPNLNSYSCRTSAYLLFHYQMMKLTTLNHHQKQ</sequence>
<dbReference type="Proteomes" id="UP000001064">
    <property type="component" value="Unassembled WGS sequence"/>
</dbReference>
<reference evidence="3" key="1">
    <citation type="journal article" date="2011" name="Genome Biol.">
        <title>Comparative genomics of the social amoebae Dictyostelium discoideum and Dictyostelium purpureum.</title>
        <authorList>
            <consortium name="US DOE Joint Genome Institute (JGI-PGF)"/>
            <person name="Sucgang R."/>
            <person name="Kuo A."/>
            <person name="Tian X."/>
            <person name="Salerno W."/>
            <person name="Parikh A."/>
            <person name="Feasley C.L."/>
            <person name="Dalin E."/>
            <person name="Tu H."/>
            <person name="Huang E."/>
            <person name="Barry K."/>
            <person name="Lindquist E."/>
            <person name="Shapiro H."/>
            <person name="Bruce D."/>
            <person name="Schmutz J."/>
            <person name="Salamov A."/>
            <person name="Fey P."/>
            <person name="Gaudet P."/>
            <person name="Anjard C."/>
            <person name="Babu M.M."/>
            <person name="Basu S."/>
            <person name="Bushmanova Y."/>
            <person name="van der Wel H."/>
            <person name="Katoh-Kurasawa M."/>
            <person name="Dinh C."/>
            <person name="Coutinho P.M."/>
            <person name="Saito T."/>
            <person name="Elias M."/>
            <person name="Schaap P."/>
            <person name="Kay R.R."/>
            <person name="Henrissat B."/>
            <person name="Eichinger L."/>
            <person name="Rivero F."/>
            <person name="Putnam N.H."/>
            <person name="West C.M."/>
            <person name="Loomis W.F."/>
            <person name="Chisholm R.L."/>
            <person name="Shaulsky G."/>
            <person name="Strassmann J.E."/>
            <person name="Queller D.C."/>
            <person name="Kuspa A."/>
            <person name="Grigoriev I.V."/>
        </authorList>
    </citation>
    <scope>NUCLEOTIDE SEQUENCE [LARGE SCALE GENOMIC DNA]</scope>
    <source>
        <strain evidence="3">QSDP1</strain>
    </source>
</reference>